<name>T0LCV7_9MICR</name>
<accession>T0LCV7</accession>
<evidence type="ECO:0000313" key="2">
    <source>
        <dbReference type="Proteomes" id="UP000053780"/>
    </source>
</evidence>
<evidence type="ECO:0000313" key="1">
    <source>
        <dbReference type="EMBL" id="EQB62139.1"/>
    </source>
</evidence>
<dbReference type="AlphaFoldDB" id="T0LCV7"/>
<reference evidence="1 2" key="1">
    <citation type="journal article" date="2013" name="BMC Genomics">
        <title>Genome sequencing and comparative genomics of honey bee microsporidia, Nosema apis reveal novel insights into host-parasite interactions.</title>
        <authorList>
            <person name="Chen Yp."/>
            <person name="Pettis J.S."/>
            <person name="Zhao Y."/>
            <person name="Liu X."/>
            <person name="Tallon L.J."/>
            <person name="Sadzewicz L.D."/>
            <person name="Li R."/>
            <person name="Zheng H."/>
            <person name="Huang S."/>
            <person name="Zhang X."/>
            <person name="Hamilton M.C."/>
            <person name="Pernal S.F."/>
            <person name="Melathopoulos A.P."/>
            <person name="Yan X."/>
            <person name="Evans J.D."/>
        </authorList>
    </citation>
    <scope>NUCLEOTIDE SEQUENCE [LARGE SCALE GENOMIC DNA]</scope>
    <source>
        <strain evidence="1 2">BRL 01</strain>
    </source>
</reference>
<proteinExistence type="predicted"/>
<keyword evidence="2" id="KW-1185">Reference proteome</keyword>
<dbReference type="EMBL" id="KE646980">
    <property type="protein sequence ID" value="EQB62139.1"/>
    <property type="molecule type" value="Genomic_DNA"/>
</dbReference>
<dbReference type="HOGENOM" id="CLU_1457803_0_0_1"/>
<dbReference type="VEuPathDB" id="MicrosporidiaDB:NAPIS_ORF00284"/>
<sequence>CCDKSSRFYVVSNFYKRIKVYDDCESDNLNVSGSENNDLNVSGNEEGDLSRDFNVCCDDLNKSENEDEKLNKSERDDSNKFKKSEEFITNKNIDLNINRNLNELKKLEEYNFYNINLNKQMYQVNKHILCGGTLIKTNTIINKQNSNFSGDGESKNFNDSSSFNIKGKLYENENLNELKNLMGYTE</sequence>
<gene>
    <name evidence="1" type="ORF">NAPIS_ORF00284</name>
</gene>
<organism evidence="1 2">
    <name type="scientific">Vairimorpha apis BRL 01</name>
    <dbReference type="NCBI Taxonomy" id="1037528"/>
    <lineage>
        <taxon>Eukaryota</taxon>
        <taxon>Fungi</taxon>
        <taxon>Fungi incertae sedis</taxon>
        <taxon>Microsporidia</taxon>
        <taxon>Nosematidae</taxon>
        <taxon>Vairimorpha</taxon>
    </lineage>
</organism>
<feature type="non-terminal residue" evidence="1">
    <location>
        <position position="1"/>
    </location>
</feature>
<dbReference type="Proteomes" id="UP000053780">
    <property type="component" value="Unassembled WGS sequence"/>
</dbReference>
<protein>
    <submittedName>
        <fullName evidence="1">Uncharacterized protein</fullName>
    </submittedName>
</protein>